<gene>
    <name evidence="2" type="ORF">NTE_01694</name>
</gene>
<keyword evidence="3" id="KW-1185">Reference proteome</keyword>
<proteinExistence type="predicted"/>
<dbReference type="HOGENOM" id="CLU_629494_0_0_2"/>
<dbReference type="AlphaFoldDB" id="A0A075MRP8"/>
<dbReference type="InterPro" id="IPR026870">
    <property type="entry name" value="Zinc_ribbon_dom"/>
</dbReference>
<dbReference type="EMBL" id="CP007174">
    <property type="protein sequence ID" value="AIF83755.1"/>
    <property type="molecule type" value="Genomic_DNA"/>
</dbReference>
<accession>A0A075MRP8</accession>
<dbReference type="Proteomes" id="UP000028194">
    <property type="component" value="Chromosome"/>
</dbReference>
<reference evidence="2 3" key="1">
    <citation type="journal article" date="2014" name="PLoS ONE">
        <title>Genome Sequence of Candidatus Nitrososphaera evergladensis from Group I.1b Enriched from Everglades Soil Reveals Novel Genomic Features of the Ammonia-Oxidizing Archaea.</title>
        <authorList>
            <person name="Zhalnina K.V."/>
            <person name="Dias R."/>
            <person name="Leonard M.T."/>
            <person name="Dorr de Quadros P."/>
            <person name="Camargo F.A."/>
            <person name="Drew J.C."/>
            <person name="Farmerie W.G."/>
            <person name="Daroub S.H."/>
            <person name="Triplett E.W."/>
        </authorList>
    </citation>
    <scope>NUCLEOTIDE SEQUENCE [LARGE SCALE GENOMIC DNA]</scope>
    <source>
        <strain evidence="2 3">SR1</strain>
    </source>
</reference>
<protein>
    <recommendedName>
        <fullName evidence="1">Zinc-ribbon domain-containing protein</fullName>
    </recommendedName>
</protein>
<evidence type="ECO:0000313" key="2">
    <source>
        <dbReference type="EMBL" id="AIF83755.1"/>
    </source>
</evidence>
<evidence type="ECO:0000259" key="1">
    <source>
        <dbReference type="Pfam" id="PF13240"/>
    </source>
</evidence>
<evidence type="ECO:0000313" key="3">
    <source>
        <dbReference type="Proteomes" id="UP000028194"/>
    </source>
</evidence>
<organism evidence="2 3">
    <name type="scientific">Candidatus Nitrososphaera evergladensis SR1</name>
    <dbReference type="NCBI Taxonomy" id="1459636"/>
    <lineage>
        <taxon>Archaea</taxon>
        <taxon>Nitrososphaerota</taxon>
        <taxon>Nitrososphaeria</taxon>
        <taxon>Nitrososphaerales</taxon>
        <taxon>Nitrososphaeraceae</taxon>
        <taxon>Nitrososphaera</taxon>
    </lineage>
</organism>
<dbReference type="STRING" id="1459636.NTE_01694"/>
<name>A0A075MRP8_9ARCH</name>
<dbReference type="KEGG" id="nev:NTE_01694"/>
<sequence length="493" mass="54407">MRCRSAKEIIYSIYTINPEDVSLLEAAQLITRGSITFQSTTKDAVFDAFLLSCKQAGADIKSADRTTYRIDGKSGTMWLQNRFSFRFHARLVGDDNGGGSQGVRLEVYDFAPSPPDKRFIEKLLKKVVDKIPGGKLEYNLDCVEQPGDAPVVPAKNTAAPIAIVSKGQLMADARMIPTFEYSLQGATGDDGSVHGADKLIIMPPECGNVLSLYKGASLVLGIAISSIEKMMPVMAEKKGLLGKKGDLSLDILYNDGSGGVHSVRVNVDDEKGGEIVDKVNRFEKIQKEQDIYYDFEYLENGQWLPDRLYPATLFLAKCEKLVWLKQDTAGVFSKHYKWIKALTNIRVFYYNFESRAVDAMALSMVQDVTVINKRKESVSRSSGTIDQRERGSYTTGHFQSARDTTTVTVGDVAFMYNGAPRITFVDVEDPDGLATLAREAIANSKFTFRLKPQQWQPAGKSPSAQQNAEACPKCNAQNLPGSNFCAKCGFTLH</sequence>
<feature type="domain" description="Zinc-ribbon" evidence="1">
    <location>
        <begin position="471"/>
        <end position="492"/>
    </location>
</feature>
<dbReference type="Pfam" id="PF13240">
    <property type="entry name" value="Zn_Ribbon_1"/>
    <property type="match status" value="1"/>
</dbReference>